<protein>
    <submittedName>
        <fullName evidence="1">Uncharacterized protein</fullName>
    </submittedName>
</protein>
<dbReference type="InParanoid" id="A0A1X7UAG3"/>
<dbReference type="AlphaFoldDB" id="A0A1X7UAG3"/>
<name>A0A1X7UAG3_AMPQE</name>
<reference evidence="1" key="1">
    <citation type="submission" date="2017-05" db="UniProtKB">
        <authorList>
            <consortium name="EnsemblMetazoa"/>
        </authorList>
    </citation>
    <scope>IDENTIFICATION</scope>
</reference>
<dbReference type="OrthoDB" id="6152127at2759"/>
<evidence type="ECO:0000313" key="1">
    <source>
        <dbReference type="EnsemblMetazoa" id="Aqu2.1.24479_001"/>
    </source>
</evidence>
<accession>A0A1X7UAG3</accession>
<organism evidence="1">
    <name type="scientific">Amphimedon queenslandica</name>
    <name type="common">Sponge</name>
    <dbReference type="NCBI Taxonomy" id="400682"/>
    <lineage>
        <taxon>Eukaryota</taxon>
        <taxon>Metazoa</taxon>
        <taxon>Porifera</taxon>
        <taxon>Demospongiae</taxon>
        <taxon>Heteroscleromorpha</taxon>
        <taxon>Haplosclerida</taxon>
        <taxon>Niphatidae</taxon>
        <taxon>Amphimedon</taxon>
    </lineage>
</organism>
<dbReference type="EnsemblMetazoa" id="Aqu2.1.24479_001">
    <property type="protein sequence ID" value="Aqu2.1.24479_001"/>
    <property type="gene ID" value="Aqu2.1.24479"/>
</dbReference>
<sequence>MKKKLCHYARSNLPGGIYCEPSDPQVQNVLSEVRPSNDFCESILGLNDHLATSLPILHQVARSTLVEVKNNKTVNYMDELPYDQQLTVIDMAVRKSEAVNQEAKLMSKRVALQRKERMVHTHEHLEAYKKKELEKDWLSQTHLIV</sequence>
<proteinExistence type="predicted"/>